<accession>A0A8B6HRU9</accession>
<evidence type="ECO:0000313" key="1">
    <source>
        <dbReference type="EMBL" id="VDI83833.1"/>
    </source>
</evidence>
<evidence type="ECO:0000313" key="2">
    <source>
        <dbReference type="Proteomes" id="UP000596742"/>
    </source>
</evidence>
<comment type="caution">
    <text evidence="1">The sequence shown here is derived from an EMBL/GenBank/DDBJ whole genome shotgun (WGS) entry which is preliminary data.</text>
</comment>
<dbReference type="AlphaFoldDB" id="A0A8B6HRU9"/>
<name>A0A8B6HRU9_MYTGA</name>
<protein>
    <submittedName>
        <fullName evidence="1">Uncharacterized protein</fullName>
    </submittedName>
</protein>
<organism evidence="1 2">
    <name type="scientific">Mytilus galloprovincialis</name>
    <name type="common">Mediterranean mussel</name>
    <dbReference type="NCBI Taxonomy" id="29158"/>
    <lineage>
        <taxon>Eukaryota</taxon>
        <taxon>Metazoa</taxon>
        <taxon>Spiralia</taxon>
        <taxon>Lophotrochozoa</taxon>
        <taxon>Mollusca</taxon>
        <taxon>Bivalvia</taxon>
        <taxon>Autobranchia</taxon>
        <taxon>Pteriomorphia</taxon>
        <taxon>Mytilida</taxon>
        <taxon>Mytiloidea</taxon>
        <taxon>Mytilidae</taxon>
        <taxon>Mytilinae</taxon>
        <taxon>Mytilus</taxon>
    </lineage>
</organism>
<dbReference type="Proteomes" id="UP000596742">
    <property type="component" value="Unassembled WGS sequence"/>
</dbReference>
<gene>
    <name evidence="1" type="ORF">MGAL_10B015095</name>
</gene>
<reference evidence="1" key="1">
    <citation type="submission" date="2018-11" db="EMBL/GenBank/DDBJ databases">
        <authorList>
            <person name="Alioto T."/>
            <person name="Alioto T."/>
        </authorList>
    </citation>
    <scope>NUCLEOTIDE SEQUENCE</scope>
</reference>
<dbReference type="OrthoDB" id="6153257at2759"/>
<sequence>MHSQKLNVEGSDELEFFGNFWAKVGEYYDEVTKKDDDRKWDRLKMLDRRMTQRKAAQQPEFDFKAESNFKLLELSEYVKQKRLEKSRNYQPVTIPQIVTDDKDMEPVSI</sequence>
<keyword evidence="2" id="KW-1185">Reference proteome</keyword>
<dbReference type="EMBL" id="UYJE01010507">
    <property type="protein sequence ID" value="VDI83833.1"/>
    <property type="molecule type" value="Genomic_DNA"/>
</dbReference>
<proteinExistence type="predicted"/>